<reference evidence="1 2" key="1">
    <citation type="journal article" date="2015" name="Genome Announc.">
        <title>Expanding the biotechnology potential of lactobacilli through comparative genomics of 213 strains and associated genera.</title>
        <authorList>
            <person name="Sun Z."/>
            <person name="Harris H.M."/>
            <person name="McCann A."/>
            <person name="Guo C."/>
            <person name="Argimon S."/>
            <person name="Zhang W."/>
            <person name="Yang X."/>
            <person name="Jeffery I.B."/>
            <person name="Cooney J.C."/>
            <person name="Kagawa T.F."/>
            <person name="Liu W."/>
            <person name="Song Y."/>
            <person name="Salvetti E."/>
            <person name="Wrobel A."/>
            <person name="Rasinkangas P."/>
            <person name="Parkhill J."/>
            <person name="Rea M.C."/>
            <person name="O'Sullivan O."/>
            <person name="Ritari J."/>
            <person name="Douillard F.P."/>
            <person name="Paul Ross R."/>
            <person name="Yang R."/>
            <person name="Briner A.E."/>
            <person name="Felis G.E."/>
            <person name="de Vos W.M."/>
            <person name="Barrangou R."/>
            <person name="Klaenhammer T.R."/>
            <person name="Caufield P.W."/>
            <person name="Cui Y."/>
            <person name="Zhang H."/>
            <person name="O'Toole P.W."/>
        </authorList>
    </citation>
    <scope>NUCLEOTIDE SEQUENCE [LARGE SCALE GENOMIC DNA]</scope>
    <source>
        <strain evidence="1 2">DSM 15946</strain>
    </source>
</reference>
<comment type="caution">
    <text evidence="1">The sequence shown here is derived from an EMBL/GenBank/DDBJ whole genome shotgun (WGS) entry which is preliminary data.</text>
</comment>
<protein>
    <recommendedName>
        <fullName evidence="3">Extracellular protein</fullName>
    </recommendedName>
</protein>
<evidence type="ECO:0008006" key="3">
    <source>
        <dbReference type="Google" id="ProtNLM"/>
    </source>
</evidence>
<organism evidence="1 2">
    <name type="scientific">Limosilactobacillus ingluviei DSM 15946</name>
    <dbReference type="NCBI Taxonomy" id="1423760"/>
    <lineage>
        <taxon>Bacteria</taxon>
        <taxon>Bacillati</taxon>
        <taxon>Bacillota</taxon>
        <taxon>Bacilli</taxon>
        <taxon>Lactobacillales</taxon>
        <taxon>Lactobacillaceae</taxon>
        <taxon>Limosilactobacillus</taxon>
    </lineage>
</organism>
<sequence>MKGELLMAHKLLAGTLVGGLAAVVAWQALKADQKQAVTAKVQKVATGALDAATDYALEVLDITDGLAADYGQRLSERWAAVKHQTQDQTASLAKAVMKKDFNAKTADLREQLAQAREEDGAADIVIDQTQA</sequence>
<dbReference type="PATRIC" id="fig|1423760.3.peg.544"/>
<evidence type="ECO:0000313" key="2">
    <source>
        <dbReference type="Proteomes" id="UP000050816"/>
    </source>
</evidence>
<name>A0A0R1UEW8_9LACO</name>
<proteinExistence type="predicted"/>
<accession>A0A0R1UEW8</accession>
<evidence type="ECO:0000313" key="1">
    <source>
        <dbReference type="EMBL" id="KRL91948.1"/>
    </source>
</evidence>
<dbReference type="Proteomes" id="UP000050816">
    <property type="component" value="Unassembled WGS sequence"/>
</dbReference>
<gene>
    <name evidence="1" type="ORF">FC43_GL000523</name>
</gene>
<dbReference type="AlphaFoldDB" id="A0A0R1UEW8"/>
<dbReference type="EMBL" id="AZFK01000013">
    <property type="protein sequence ID" value="KRL91948.1"/>
    <property type="molecule type" value="Genomic_DNA"/>
</dbReference>